<evidence type="ECO:0000313" key="1">
    <source>
        <dbReference type="EnsemblPlants" id="cds.evm.model.01.1526"/>
    </source>
</evidence>
<dbReference type="EnsemblPlants" id="evm.model.01.1526">
    <property type="protein sequence ID" value="cds.evm.model.01.1526"/>
    <property type="gene ID" value="evm.TU.01.1526"/>
</dbReference>
<organism evidence="1 2">
    <name type="scientific">Cannabis sativa</name>
    <name type="common">Hemp</name>
    <name type="synonym">Marijuana</name>
    <dbReference type="NCBI Taxonomy" id="3483"/>
    <lineage>
        <taxon>Eukaryota</taxon>
        <taxon>Viridiplantae</taxon>
        <taxon>Streptophyta</taxon>
        <taxon>Embryophyta</taxon>
        <taxon>Tracheophyta</taxon>
        <taxon>Spermatophyta</taxon>
        <taxon>Magnoliopsida</taxon>
        <taxon>eudicotyledons</taxon>
        <taxon>Gunneridae</taxon>
        <taxon>Pentapetalae</taxon>
        <taxon>rosids</taxon>
        <taxon>fabids</taxon>
        <taxon>Rosales</taxon>
        <taxon>Cannabaceae</taxon>
        <taxon>Cannabis</taxon>
    </lineage>
</organism>
<dbReference type="AlphaFoldDB" id="A0A803NHG5"/>
<dbReference type="Gramene" id="evm.model.01.1526">
    <property type="protein sequence ID" value="cds.evm.model.01.1526"/>
    <property type="gene ID" value="evm.TU.01.1526"/>
</dbReference>
<sequence length="142" mass="16422">MVAYLRKIRDLLSQLKGYTISTIALARLASSTIADKANLVPIQFLEEPNIIVPEEIDMLDDTTAWMTPIATYLQTVALPEDKNEANKLRRKAVRYLILDRIMYNWSFSMPLLRCITKVEAEQLMIRLLRKPCRGQRLSKKIL</sequence>
<proteinExistence type="predicted"/>
<dbReference type="EMBL" id="UZAU01000035">
    <property type="status" value="NOT_ANNOTATED_CDS"/>
    <property type="molecule type" value="Genomic_DNA"/>
</dbReference>
<accession>A0A803NHG5</accession>
<dbReference type="PANTHER" id="PTHR48475">
    <property type="entry name" value="RIBONUCLEASE H"/>
    <property type="match status" value="1"/>
</dbReference>
<protein>
    <submittedName>
        <fullName evidence="1">Uncharacterized protein</fullName>
    </submittedName>
</protein>
<reference evidence="1" key="1">
    <citation type="submission" date="2018-11" db="EMBL/GenBank/DDBJ databases">
        <authorList>
            <person name="Grassa J C."/>
        </authorList>
    </citation>
    <scope>NUCLEOTIDE SEQUENCE [LARGE SCALE GENOMIC DNA]</scope>
</reference>
<reference evidence="1" key="2">
    <citation type="submission" date="2021-03" db="UniProtKB">
        <authorList>
            <consortium name="EnsemblPlants"/>
        </authorList>
    </citation>
    <scope>IDENTIFICATION</scope>
</reference>
<name>A0A803NHG5_CANSA</name>
<evidence type="ECO:0000313" key="2">
    <source>
        <dbReference type="Proteomes" id="UP000596661"/>
    </source>
</evidence>
<dbReference type="Proteomes" id="UP000596661">
    <property type="component" value="Chromosome 1"/>
</dbReference>
<keyword evidence="2" id="KW-1185">Reference proteome</keyword>
<dbReference type="PANTHER" id="PTHR48475:SF2">
    <property type="entry name" value="RIBONUCLEASE H"/>
    <property type="match status" value="1"/>
</dbReference>